<dbReference type="RefSeq" id="XP_024583808.1">
    <property type="nucleotide sequence ID" value="XM_024718406.1"/>
</dbReference>
<protein>
    <submittedName>
        <fullName evidence="1">Uncharacterized protein</fullName>
    </submittedName>
</protein>
<dbReference type="EMBL" id="CCYD01002577">
    <property type="protein sequence ID" value="CEG47439.1"/>
    <property type="molecule type" value="Genomic_DNA"/>
</dbReference>
<evidence type="ECO:0000313" key="2">
    <source>
        <dbReference type="Proteomes" id="UP000054928"/>
    </source>
</evidence>
<name>A0A0P1B224_PLAHL</name>
<proteinExistence type="predicted"/>
<dbReference type="AlphaFoldDB" id="A0A0P1B224"/>
<sequence>MSTQSMLQFIRLFKKKSWSKRGSKRLILRHLLPSAFRHETSYSTIHTASDSYVPIVSPNRCGHRTVRIAKLEHRLFNCLGLVSLCLENLEAGCTRARIGSCSPEILTSGRQTATMRSVVLILSLLLHELSILGALSTQHEKLVFETVLAAKYNPKKNGRNE</sequence>
<dbReference type="GeneID" id="36399369"/>
<evidence type="ECO:0000313" key="1">
    <source>
        <dbReference type="EMBL" id="CEG47439.1"/>
    </source>
</evidence>
<keyword evidence="2" id="KW-1185">Reference proteome</keyword>
<dbReference type="Proteomes" id="UP000054928">
    <property type="component" value="Unassembled WGS sequence"/>
</dbReference>
<accession>A0A0P1B224</accession>
<reference evidence="2" key="1">
    <citation type="submission" date="2014-09" db="EMBL/GenBank/DDBJ databases">
        <authorList>
            <person name="Sharma Rahul"/>
            <person name="Thines Marco"/>
        </authorList>
    </citation>
    <scope>NUCLEOTIDE SEQUENCE [LARGE SCALE GENOMIC DNA]</scope>
</reference>
<organism evidence="1 2">
    <name type="scientific">Plasmopara halstedii</name>
    <name type="common">Downy mildew of sunflower</name>
    <dbReference type="NCBI Taxonomy" id="4781"/>
    <lineage>
        <taxon>Eukaryota</taxon>
        <taxon>Sar</taxon>
        <taxon>Stramenopiles</taxon>
        <taxon>Oomycota</taxon>
        <taxon>Peronosporomycetes</taxon>
        <taxon>Peronosporales</taxon>
        <taxon>Peronosporaceae</taxon>
        <taxon>Plasmopara</taxon>
    </lineage>
</organism>